<name>A0A1V9ZH22_9STRA</name>
<sequence>MWTKVITKENDEETRKGFAMQDARWSTRATKVEDAKKKVKLKKVEIPNAAAATSQWKKLRQSVAVNYPVALERTQHEEPVRISHLCSEDKHKVGKLIRELIQVNGENDAKRCEIEELKAKYAQSEQIKQDLEHKLNQALEVIQNYQEKIQDTRKQNEREHFQFEQTLDALDRSHMEIATLKTKVAEQQEYITKQKTKYKEKHQRMQIEMEDMQKQLDIETKKRLEVQENLVFVNKRLQEEKLQNDNSINLSSVLNVSSNIPDSLRHIIDEWKARLETAIEKSELPEKIAHDLFKHSKSVVLDIGIQCDAPKLSEKGCNTSFTLQTMDTKVNPPKLSLYELVSALEEHGDHGNPQIQQMSNLKHERKKTKWANSYFSKREFPDDEVFLPNSQYYVQDKGPLSPAELSIREAVELDMKELLSETNGLYTI</sequence>
<protein>
    <submittedName>
        <fullName evidence="2">Uncharacterized protein</fullName>
    </submittedName>
</protein>
<feature type="coiled-coil region" evidence="1">
    <location>
        <begin position="100"/>
        <end position="162"/>
    </location>
</feature>
<gene>
    <name evidence="2" type="ORF">THRCLA_07032</name>
</gene>
<evidence type="ECO:0000313" key="2">
    <source>
        <dbReference type="EMBL" id="OQR97286.1"/>
    </source>
</evidence>
<dbReference type="Proteomes" id="UP000243217">
    <property type="component" value="Unassembled WGS sequence"/>
</dbReference>
<dbReference type="STRING" id="74557.A0A1V9ZH22"/>
<comment type="caution">
    <text evidence="2">The sequence shown here is derived from an EMBL/GenBank/DDBJ whole genome shotgun (WGS) entry which is preliminary data.</text>
</comment>
<keyword evidence="1" id="KW-0175">Coiled coil</keyword>
<evidence type="ECO:0000313" key="3">
    <source>
        <dbReference type="Proteomes" id="UP000243217"/>
    </source>
</evidence>
<accession>A0A1V9ZH22</accession>
<evidence type="ECO:0000256" key="1">
    <source>
        <dbReference type="SAM" id="Coils"/>
    </source>
</evidence>
<keyword evidence="3" id="KW-1185">Reference proteome</keyword>
<reference evidence="2 3" key="1">
    <citation type="journal article" date="2014" name="Genome Biol. Evol.">
        <title>The secreted proteins of Achlya hypogyna and Thraustotheca clavata identify the ancestral oomycete secretome and reveal gene acquisitions by horizontal gene transfer.</title>
        <authorList>
            <person name="Misner I."/>
            <person name="Blouin N."/>
            <person name="Leonard G."/>
            <person name="Richards T.A."/>
            <person name="Lane C.E."/>
        </authorList>
    </citation>
    <scope>NUCLEOTIDE SEQUENCE [LARGE SCALE GENOMIC DNA]</scope>
    <source>
        <strain evidence="2 3">ATCC 34112</strain>
    </source>
</reference>
<proteinExistence type="predicted"/>
<dbReference type="AlphaFoldDB" id="A0A1V9ZH22"/>
<feature type="coiled-coil region" evidence="1">
    <location>
        <begin position="195"/>
        <end position="229"/>
    </location>
</feature>
<organism evidence="2 3">
    <name type="scientific">Thraustotheca clavata</name>
    <dbReference type="NCBI Taxonomy" id="74557"/>
    <lineage>
        <taxon>Eukaryota</taxon>
        <taxon>Sar</taxon>
        <taxon>Stramenopiles</taxon>
        <taxon>Oomycota</taxon>
        <taxon>Saprolegniomycetes</taxon>
        <taxon>Saprolegniales</taxon>
        <taxon>Achlyaceae</taxon>
        <taxon>Thraustotheca</taxon>
    </lineage>
</organism>
<dbReference type="OrthoDB" id="127656at2759"/>
<dbReference type="EMBL" id="JNBS01001922">
    <property type="protein sequence ID" value="OQR97286.1"/>
    <property type="molecule type" value="Genomic_DNA"/>
</dbReference>